<dbReference type="SUPFAM" id="SSF48264">
    <property type="entry name" value="Cytochrome P450"/>
    <property type="match status" value="1"/>
</dbReference>
<keyword evidence="5" id="KW-0349">Heme</keyword>
<dbReference type="EMBL" id="FJOG01000029">
    <property type="protein sequence ID" value="CZR65125.1"/>
    <property type="molecule type" value="Genomic_DNA"/>
</dbReference>
<evidence type="ECO:0000313" key="8">
    <source>
        <dbReference type="Proteomes" id="UP000184330"/>
    </source>
</evidence>
<keyword evidence="5" id="KW-0503">Monooxygenase</keyword>
<name>A0A1L7XJ96_9HELO</name>
<evidence type="ECO:0000256" key="6">
    <source>
        <dbReference type="SAM" id="MobiDB-lite"/>
    </source>
</evidence>
<evidence type="ECO:0000256" key="3">
    <source>
        <dbReference type="ARBA" id="ARBA00023002"/>
    </source>
</evidence>
<sequence>MANTFDRYNPPSPGRTTKLDENGYSNLTKFDPETFMNENVNKWAQGHWSFGAGRRICPGLNFGVLNVWIAVACILYCFDIAEDLNHPINTFNTLGEDPTKAPFRIKISPRSKVHTELIEREGAVALAADY</sequence>
<dbReference type="Pfam" id="PF00067">
    <property type="entry name" value="p450"/>
    <property type="match status" value="1"/>
</dbReference>
<dbReference type="Proteomes" id="UP000184330">
    <property type="component" value="Unassembled WGS sequence"/>
</dbReference>
<evidence type="ECO:0000256" key="2">
    <source>
        <dbReference type="ARBA" id="ARBA00022723"/>
    </source>
</evidence>
<keyword evidence="2 5" id="KW-0479">Metal-binding</keyword>
<proteinExistence type="inferred from homology"/>
<evidence type="ECO:0008006" key="9">
    <source>
        <dbReference type="Google" id="ProtNLM"/>
    </source>
</evidence>
<evidence type="ECO:0000313" key="7">
    <source>
        <dbReference type="EMBL" id="CZR65125.1"/>
    </source>
</evidence>
<dbReference type="GO" id="GO:0005506">
    <property type="term" value="F:iron ion binding"/>
    <property type="evidence" value="ECO:0007669"/>
    <property type="project" value="InterPro"/>
</dbReference>
<dbReference type="InterPro" id="IPR001128">
    <property type="entry name" value="Cyt_P450"/>
</dbReference>
<protein>
    <recommendedName>
        <fullName evidence="9">Cytochrome P450</fullName>
    </recommendedName>
</protein>
<dbReference type="InterPro" id="IPR036396">
    <property type="entry name" value="Cyt_P450_sf"/>
</dbReference>
<dbReference type="STRING" id="576137.A0A1L7XJ96"/>
<dbReference type="AlphaFoldDB" id="A0A1L7XJ96"/>
<dbReference type="PANTHER" id="PTHR46300:SF12">
    <property type="entry name" value="P450, PUTATIVE (EUROFUNG)-RELATED"/>
    <property type="match status" value="1"/>
</dbReference>
<accession>A0A1L7XJ96</accession>
<dbReference type="InterPro" id="IPR050364">
    <property type="entry name" value="Cytochrome_P450_fung"/>
</dbReference>
<dbReference type="InterPro" id="IPR017972">
    <property type="entry name" value="Cyt_P450_CS"/>
</dbReference>
<feature type="region of interest" description="Disordered" evidence="6">
    <location>
        <begin position="1"/>
        <end position="23"/>
    </location>
</feature>
<keyword evidence="8" id="KW-1185">Reference proteome</keyword>
<evidence type="ECO:0000256" key="5">
    <source>
        <dbReference type="RuleBase" id="RU000461"/>
    </source>
</evidence>
<dbReference type="PANTHER" id="PTHR46300">
    <property type="entry name" value="P450, PUTATIVE (EUROFUNG)-RELATED-RELATED"/>
    <property type="match status" value="1"/>
</dbReference>
<evidence type="ECO:0000256" key="4">
    <source>
        <dbReference type="ARBA" id="ARBA00023004"/>
    </source>
</evidence>
<dbReference type="GO" id="GO:0020037">
    <property type="term" value="F:heme binding"/>
    <property type="evidence" value="ECO:0007669"/>
    <property type="project" value="InterPro"/>
</dbReference>
<keyword evidence="3 5" id="KW-0560">Oxidoreductase</keyword>
<dbReference type="PROSITE" id="PS00086">
    <property type="entry name" value="CYTOCHROME_P450"/>
    <property type="match status" value="1"/>
</dbReference>
<keyword evidence="4 5" id="KW-0408">Iron</keyword>
<dbReference type="Gene3D" id="1.10.630.10">
    <property type="entry name" value="Cytochrome P450"/>
    <property type="match status" value="1"/>
</dbReference>
<evidence type="ECO:0000256" key="1">
    <source>
        <dbReference type="ARBA" id="ARBA00010617"/>
    </source>
</evidence>
<dbReference type="OrthoDB" id="1103324at2759"/>
<dbReference type="GO" id="GO:0004497">
    <property type="term" value="F:monooxygenase activity"/>
    <property type="evidence" value="ECO:0007669"/>
    <property type="project" value="UniProtKB-KW"/>
</dbReference>
<comment type="similarity">
    <text evidence="1 5">Belongs to the cytochrome P450 family.</text>
</comment>
<dbReference type="GO" id="GO:0016705">
    <property type="term" value="F:oxidoreductase activity, acting on paired donors, with incorporation or reduction of molecular oxygen"/>
    <property type="evidence" value="ECO:0007669"/>
    <property type="project" value="InterPro"/>
</dbReference>
<gene>
    <name evidence="7" type="ORF">PAC_15025</name>
</gene>
<reference evidence="7 8" key="1">
    <citation type="submission" date="2016-03" db="EMBL/GenBank/DDBJ databases">
        <authorList>
            <person name="Ploux O."/>
        </authorList>
    </citation>
    <scope>NUCLEOTIDE SEQUENCE [LARGE SCALE GENOMIC DNA]</scope>
    <source>
        <strain evidence="7 8">UAMH 11012</strain>
    </source>
</reference>
<organism evidence="7 8">
    <name type="scientific">Phialocephala subalpina</name>
    <dbReference type="NCBI Taxonomy" id="576137"/>
    <lineage>
        <taxon>Eukaryota</taxon>
        <taxon>Fungi</taxon>
        <taxon>Dikarya</taxon>
        <taxon>Ascomycota</taxon>
        <taxon>Pezizomycotina</taxon>
        <taxon>Leotiomycetes</taxon>
        <taxon>Helotiales</taxon>
        <taxon>Mollisiaceae</taxon>
        <taxon>Phialocephala</taxon>
        <taxon>Phialocephala fortinii species complex</taxon>
    </lineage>
</organism>